<organism evidence="3">
    <name type="scientific">Tanacetum cinerariifolium</name>
    <name type="common">Dalmatian daisy</name>
    <name type="synonym">Chrysanthemum cinerariifolium</name>
    <dbReference type="NCBI Taxonomy" id="118510"/>
    <lineage>
        <taxon>Eukaryota</taxon>
        <taxon>Viridiplantae</taxon>
        <taxon>Streptophyta</taxon>
        <taxon>Embryophyta</taxon>
        <taxon>Tracheophyta</taxon>
        <taxon>Spermatophyta</taxon>
        <taxon>Magnoliopsida</taxon>
        <taxon>eudicotyledons</taxon>
        <taxon>Gunneridae</taxon>
        <taxon>Pentapetalae</taxon>
        <taxon>asterids</taxon>
        <taxon>campanulids</taxon>
        <taxon>Asterales</taxon>
        <taxon>Asteraceae</taxon>
        <taxon>Asteroideae</taxon>
        <taxon>Anthemideae</taxon>
        <taxon>Anthemidinae</taxon>
        <taxon>Tanacetum</taxon>
    </lineage>
</organism>
<dbReference type="InterPro" id="IPR038077">
    <property type="entry name" value="Troponin_sf"/>
</dbReference>
<evidence type="ECO:0000313" key="3">
    <source>
        <dbReference type="EMBL" id="GEY04330.1"/>
    </source>
</evidence>
<feature type="coiled-coil region" evidence="1">
    <location>
        <begin position="131"/>
        <end position="179"/>
    </location>
</feature>
<dbReference type="AlphaFoldDB" id="A0A699HCP9"/>
<keyword evidence="1" id="KW-0175">Coiled coil</keyword>
<name>A0A699HCP9_TANCI</name>
<evidence type="ECO:0000256" key="2">
    <source>
        <dbReference type="SAM" id="MobiDB-lite"/>
    </source>
</evidence>
<dbReference type="EMBL" id="BKCJ010147664">
    <property type="protein sequence ID" value="GEY04330.1"/>
    <property type="molecule type" value="Genomic_DNA"/>
</dbReference>
<feature type="compositionally biased region" description="Low complexity" evidence="2">
    <location>
        <begin position="25"/>
        <end position="36"/>
    </location>
</feature>
<comment type="caution">
    <text evidence="3">The sequence shown here is derived from an EMBL/GenBank/DDBJ whole genome shotgun (WGS) entry which is preliminary data.</text>
</comment>
<dbReference type="SUPFAM" id="SSF90250">
    <property type="entry name" value="Troponin coil-coiled subunits"/>
    <property type="match status" value="1"/>
</dbReference>
<accession>A0A699HCP9</accession>
<proteinExistence type="predicted"/>
<reference evidence="3" key="1">
    <citation type="journal article" date="2019" name="Sci. Rep.">
        <title>Draft genome of Tanacetum cinerariifolium, the natural source of mosquito coil.</title>
        <authorList>
            <person name="Yamashiro T."/>
            <person name="Shiraishi A."/>
            <person name="Satake H."/>
            <person name="Nakayama K."/>
        </authorList>
    </citation>
    <scope>NUCLEOTIDE SEQUENCE</scope>
</reference>
<feature type="compositionally biased region" description="Basic residues" evidence="2">
    <location>
        <begin position="37"/>
        <end position="46"/>
    </location>
</feature>
<gene>
    <name evidence="3" type="ORF">Tci_376304</name>
</gene>
<evidence type="ECO:0000256" key="1">
    <source>
        <dbReference type="SAM" id="Coils"/>
    </source>
</evidence>
<feature type="region of interest" description="Disordered" evidence="2">
    <location>
        <begin position="1"/>
        <end position="62"/>
    </location>
</feature>
<feature type="non-terminal residue" evidence="3">
    <location>
        <position position="460"/>
    </location>
</feature>
<sequence>MVIQNQSELGEGSAIPTDPHHTPTILQPSSSQPQKIQKLRKPKRKVTQVPQPSGPTDNVADEAVHKELGDSLVRAATIASSLEAEQDSGGGPRCQENIRDTMTQTMFESVSKHSQIARGNTLQSNEDGMKLNELMELCTNLQNRVLDLEKTKTSQRNEIDSLKRRVKNLEKRNKSRTHKLKRLYKVGLSARVESSRDEESVDEDASKQGRIDDIDADKDITLVNDADNEMFDVDDLGGEEVFIAEREVVKLVEGKEKRAGEELEQEITKKQKVDDDKEKDELKQLMEIFFDEEVAIDVIPLAVKIVGIKSLLDAVGITAAYVFVNATQLELVLLVNFKENMLCVYYCCLFLRVQRIPQLVVGSRIARSSRLVGEIQLVMVVEVSMMDWLSIVETDMVIYTLETGIVKLVVEIESFGMSSDDFDKETVSFDKLQLKQADMSCVHALSELHLHEICENSYFQ</sequence>
<protein>
    <submittedName>
        <fullName evidence="3">Uncharacterized protein</fullName>
    </submittedName>
</protein>